<reference evidence="1 2" key="1">
    <citation type="submission" date="2023-09" db="EMBL/GenBank/DDBJ databases">
        <title>Buttiauxella selenatireducens sp. nov., isolated from the rhizosphere of Cardamine hupingshanesis.</title>
        <authorList>
            <person name="Zhang S."/>
            <person name="Xu Z."/>
            <person name="Wang H."/>
            <person name="Guo Y."/>
        </authorList>
    </citation>
    <scope>NUCLEOTIDE SEQUENCE [LARGE SCALE GENOMIC DNA]</scope>
    <source>
        <strain evidence="1 2">R73</strain>
    </source>
</reference>
<dbReference type="PANTHER" id="PTHR40278:SF1">
    <property type="entry name" value="DNA UTILIZATION PROTEIN HOFN"/>
    <property type="match status" value="1"/>
</dbReference>
<dbReference type="RefSeq" id="WP_309877255.1">
    <property type="nucleotide sequence ID" value="NZ_CP133838.1"/>
</dbReference>
<dbReference type="PANTHER" id="PTHR40278">
    <property type="entry name" value="DNA UTILIZATION PROTEIN HOFN"/>
    <property type="match status" value="1"/>
</dbReference>
<evidence type="ECO:0000313" key="2">
    <source>
        <dbReference type="Proteomes" id="UP001246690"/>
    </source>
</evidence>
<dbReference type="InterPro" id="IPR052534">
    <property type="entry name" value="Extracell_DNA_Util/SecSys_Comp"/>
</dbReference>
<sequence>MSALINLLPWRQTLRQQKVRRWSVLLALVLILVPLIAFAGQQLTAWKVSQHQTQSEYLANTLPALETLYQQRLGFEEQQRKLLQLQQIRDVQQRAVQIWEQRLVRLAEGLPAGSWLSSLTLQNGRFELKGHATDLDDMHRLEKVLAQLDGVAAVQAGAVQHEAQGGYGFGVTLMLSEVENARVH</sequence>
<evidence type="ECO:0008006" key="3">
    <source>
        <dbReference type="Google" id="ProtNLM"/>
    </source>
</evidence>
<name>A0ABY9SAZ7_9ENTR</name>
<organism evidence="1 2">
    <name type="scientific">Buttiauxella selenatireducens</name>
    <dbReference type="NCBI Taxonomy" id="3073902"/>
    <lineage>
        <taxon>Bacteria</taxon>
        <taxon>Pseudomonadati</taxon>
        <taxon>Pseudomonadota</taxon>
        <taxon>Gammaproteobacteria</taxon>
        <taxon>Enterobacterales</taxon>
        <taxon>Enterobacteriaceae</taxon>
        <taxon>Buttiauxella</taxon>
    </lineage>
</organism>
<accession>A0ABY9SAZ7</accession>
<evidence type="ECO:0000313" key="1">
    <source>
        <dbReference type="EMBL" id="WMY74699.1"/>
    </source>
</evidence>
<proteinExistence type="predicted"/>
<dbReference type="Proteomes" id="UP001246690">
    <property type="component" value="Chromosome"/>
</dbReference>
<keyword evidence="2" id="KW-1185">Reference proteome</keyword>
<protein>
    <recommendedName>
        <fullName evidence="3">Fimbrial assembly protein</fullName>
    </recommendedName>
</protein>
<gene>
    <name evidence="1" type="ORF">RHD99_01550</name>
</gene>
<dbReference type="EMBL" id="CP133838">
    <property type="protein sequence ID" value="WMY74699.1"/>
    <property type="molecule type" value="Genomic_DNA"/>
</dbReference>